<feature type="compositionally biased region" description="Low complexity" evidence="1">
    <location>
        <begin position="41"/>
        <end position="53"/>
    </location>
</feature>
<accession>A0A8K1XHD4</accession>
<evidence type="ECO:0000313" key="2">
    <source>
        <dbReference type="EMBL" id="UHS18388.1"/>
    </source>
</evidence>
<dbReference type="EMBL" id="OK574416">
    <property type="protein sequence ID" value="UHS18388.1"/>
    <property type="molecule type" value="Genomic_DNA"/>
</dbReference>
<organism evidence="2">
    <name type="scientific">Alphatorquevirus sp</name>
    <dbReference type="NCBI Taxonomy" id="2809145"/>
    <lineage>
        <taxon>Viruses</taxon>
        <taxon>Monodnaviria</taxon>
        <taxon>Shotokuvirae</taxon>
        <taxon>Commensaviricota</taxon>
        <taxon>Cardeaviricetes</taxon>
        <taxon>Sanitavirales</taxon>
        <taxon>Anelloviridae</taxon>
        <taxon>Alphatorquevirus</taxon>
    </lineage>
</organism>
<evidence type="ECO:0000256" key="1">
    <source>
        <dbReference type="SAM" id="MobiDB-lite"/>
    </source>
</evidence>
<proteinExistence type="predicted"/>
<feature type="region of interest" description="Disordered" evidence="1">
    <location>
        <begin position="1"/>
        <end position="76"/>
    </location>
</feature>
<protein>
    <submittedName>
        <fullName evidence="2">Uncharacterized protein</fullName>
    </submittedName>
</protein>
<reference evidence="2" key="1">
    <citation type="journal article" date="2021" name="Cell Host Microbe">
        <title>Global genome analysis reveals a vast and dynamic anellovirus landscape within the human virome.</title>
        <authorList>
            <person name="Arze C.A."/>
            <person name="Springer S."/>
            <person name="Dudas G."/>
            <person name="Patel S."/>
            <person name="Bhattacharyya A."/>
            <person name="Swaminathan H."/>
            <person name="Brugnara C."/>
            <person name="Delagrave S."/>
            <person name="Ong T."/>
            <person name="Kahvejian A."/>
            <person name="Echelard Y."/>
            <person name="Weinstein E.G."/>
            <person name="Hajjar R.J."/>
            <person name="Andersen K.G."/>
            <person name="Yozwiak N.L."/>
        </authorList>
    </citation>
    <scope>NUCLEOTIDE SEQUENCE</scope>
    <source>
        <strain evidence="2">TF1YBNR9A</strain>
    </source>
</reference>
<name>A0A8K1XHD4_9VIRU</name>
<feature type="compositionally biased region" description="Basic residues" evidence="1">
    <location>
        <begin position="1"/>
        <end position="10"/>
    </location>
</feature>
<feature type="compositionally biased region" description="Basic and acidic residues" evidence="1">
    <location>
        <begin position="11"/>
        <end position="23"/>
    </location>
</feature>
<sequence>MFTGKKTPHLVRREPSPDRDRERSPRRRGGEKHTPPPPKAIPRAAAAQMPARAPDTRSGKDPATPPRPHFPLLGKPALLFPDRVPYQPTKEDWATEYAAAAAFDRPPRPTLTSTPFYPWMPKPYQVTFKLGFKAQ</sequence>